<accession>A0ABX0NM50</accession>
<name>A0ABX0NM50_9BURK</name>
<evidence type="ECO:0000313" key="2">
    <source>
        <dbReference type="Proteomes" id="UP000609726"/>
    </source>
</evidence>
<sequence>MLTIADLEDLARTRLHEATALFIARQFDGSSYLSGYAVELILKARICVHLDWMGYPDTRKEFEKYTSLRTHHLETLLDLTGLQRKVRTKYDQYWSNISEWSAEDRYRPSGFVSEEIARARVASASFLVRNL</sequence>
<reference evidence="1 2" key="1">
    <citation type="submission" date="2019-10" db="EMBL/GenBank/DDBJ databases">
        <title>Taxonomy of Antarctic Massilia spp.: description of Massilia rubra sp. nov., Massilia aquatica sp. nov., Massilia mucilaginosa sp. nov., Massilia frigida sp. nov. isolated from streams, lakes and regoliths.</title>
        <authorList>
            <person name="Holochova P."/>
            <person name="Sedlacek I."/>
            <person name="Kralova S."/>
            <person name="Maslanova I."/>
            <person name="Busse H.-J."/>
            <person name="Stankova E."/>
            <person name="Vrbovska V."/>
            <person name="Kovarovic V."/>
            <person name="Bartak M."/>
            <person name="Svec P."/>
            <person name="Pantucek R."/>
        </authorList>
    </citation>
    <scope>NUCLEOTIDE SEQUENCE [LARGE SCALE GENOMIC DNA]</scope>
    <source>
        <strain evidence="1 2">CCM 8733</strain>
    </source>
</reference>
<proteinExistence type="predicted"/>
<gene>
    <name evidence="1" type="ORF">F2P45_02410</name>
</gene>
<evidence type="ECO:0008006" key="3">
    <source>
        <dbReference type="Google" id="ProtNLM"/>
    </source>
</evidence>
<organism evidence="1 2">
    <name type="scientific">Massilia mucilaginosa</name>
    <dbReference type="NCBI Taxonomy" id="2609282"/>
    <lineage>
        <taxon>Bacteria</taxon>
        <taxon>Pseudomonadati</taxon>
        <taxon>Pseudomonadota</taxon>
        <taxon>Betaproteobacteria</taxon>
        <taxon>Burkholderiales</taxon>
        <taxon>Oxalobacteraceae</taxon>
        <taxon>Telluria group</taxon>
        <taxon>Massilia</taxon>
    </lineage>
</organism>
<protein>
    <recommendedName>
        <fullName evidence="3">HEPN domain-containing protein</fullName>
    </recommendedName>
</protein>
<keyword evidence="2" id="KW-1185">Reference proteome</keyword>
<comment type="caution">
    <text evidence="1">The sequence shown here is derived from an EMBL/GenBank/DDBJ whole genome shotgun (WGS) entry which is preliminary data.</text>
</comment>
<dbReference type="EMBL" id="WHJH01000002">
    <property type="protein sequence ID" value="NHZ87889.1"/>
    <property type="molecule type" value="Genomic_DNA"/>
</dbReference>
<evidence type="ECO:0000313" key="1">
    <source>
        <dbReference type="EMBL" id="NHZ87889.1"/>
    </source>
</evidence>
<dbReference type="RefSeq" id="WP_166870212.1">
    <property type="nucleotide sequence ID" value="NZ_WHJH01000002.1"/>
</dbReference>
<dbReference type="Proteomes" id="UP000609726">
    <property type="component" value="Unassembled WGS sequence"/>
</dbReference>